<dbReference type="PANTHER" id="PTHR23252:SF29">
    <property type="entry name" value="INTEGRAL MEMBRANE PROTEIN GPR180"/>
    <property type="match status" value="1"/>
</dbReference>
<proteinExistence type="predicted"/>
<keyword evidence="4 6" id="KW-0472">Membrane</keyword>
<reference evidence="10" key="1">
    <citation type="submission" date="2025-08" db="UniProtKB">
        <authorList>
            <consortium name="Ensembl"/>
        </authorList>
    </citation>
    <scope>IDENTIFICATION</scope>
</reference>
<evidence type="ECO:0000256" key="1">
    <source>
        <dbReference type="ARBA" id="ARBA00004141"/>
    </source>
</evidence>
<keyword evidence="7" id="KW-0732">Signal</keyword>
<evidence type="ECO:0000256" key="6">
    <source>
        <dbReference type="SAM" id="Phobius"/>
    </source>
</evidence>
<evidence type="ECO:0000256" key="2">
    <source>
        <dbReference type="ARBA" id="ARBA00022692"/>
    </source>
</evidence>
<evidence type="ECO:0000313" key="11">
    <source>
        <dbReference type="Proteomes" id="UP000694424"/>
    </source>
</evidence>
<comment type="subcellular location">
    <subcellularLocation>
        <location evidence="1">Membrane</location>
        <topology evidence="1">Multi-pass membrane protein</topology>
    </subcellularLocation>
</comment>
<feature type="transmembrane region" description="Helical" evidence="6">
    <location>
        <begin position="316"/>
        <end position="340"/>
    </location>
</feature>
<feature type="transmembrane region" description="Helical" evidence="6">
    <location>
        <begin position="200"/>
        <end position="220"/>
    </location>
</feature>
<evidence type="ECO:0000259" key="8">
    <source>
        <dbReference type="Pfam" id="PF10192"/>
    </source>
</evidence>
<dbReference type="Pfam" id="PF21870">
    <property type="entry name" value="GP180_GOLD"/>
    <property type="match status" value="1"/>
</dbReference>
<keyword evidence="11" id="KW-1185">Reference proteome</keyword>
<evidence type="ECO:0000256" key="3">
    <source>
        <dbReference type="ARBA" id="ARBA00022989"/>
    </source>
</evidence>
<dbReference type="GO" id="GO:0007186">
    <property type="term" value="P:G protein-coupled receptor signaling pathway"/>
    <property type="evidence" value="ECO:0007669"/>
    <property type="project" value="InterPro"/>
</dbReference>
<feature type="transmembrane region" description="Helical" evidence="6">
    <location>
        <begin position="352"/>
        <end position="376"/>
    </location>
</feature>
<accession>A0A8B9S7G9</accession>
<sequence>MRWRFLWLLCATGWWGAEGKTLRGGFASAAARLEPWQPVARFQFHGDHAVLCVRINNVAVAVTKEARLHLFKAQEWQKLQNSIQQHSCTEKFSKAQLTMTVNHTEQNLTVSQIPYPETWYVFYVDKFTCEENYSESEDIQFEMVLLNPDAEGNPLDHFSAGEYGLHEFFFLLVLAYFLTACIYAQSLWQTIKKRGPMHTVLKVLSVALLLQAGSAFANYLHFSSYSKDGIGAPFMGSLAELCDIVSQIQMLYLLLSLCMGWTIGRMKKSYSRPLQWDSTPTSTGIAVAVVVTQSFLLIWEQFEDTNHHSYHSHHGLASGLLIGLRVCLALSLAAGLYQIITVERSTLKREFYITFAKACILWFLCHPCLATISVIFREYQREKREKTDNSVEDTCVRTDSHKLRIIFSNSISSHVEMYLGVFCSKTELVSCLSISPGCLSPAG</sequence>
<keyword evidence="5" id="KW-0325">Glycoprotein</keyword>
<dbReference type="GO" id="GO:0016020">
    <property type="term" value="C:membrane"/>
    <property type="evidence" value="ECO:0007669"/>
    <property type="project" value="UniProtKB-SubCell"/>
</dbReference>
<keyword evidence="3 6" id="KW-1133">Transmembrane helix</keyword>
<evidence type="ECO:0000259" key="9">
    <source>
        <dbReference type="Pfam" id="PF21870"/>
    </source>
</evidence>
<name>A0A8B9S7G9_APTOW</name>
<dbReference type="GO" id="GO:0019236">
    <property type="term" value="P:response to pheromone"/>
    <property type="evidence" value="ECO:0007669"/>
    <property type="project" value="InterPro"/>
</dbReference>
<feature type="domain" description="GPR180-like N-terminal" evidence="9">
    <location>
        <begin position="21"/>
        <end position="131"/>
    </location>
</feature>
<keyword evidence="2 6" id="KW-0812">Transmembrane</keyword>
<reference evidence="10" key="2">
    <citation type="submission" date="2025-09" db="UniProtKB">
        <authorList>
            <consortium name="Ensembl"/>
        </authorList>
    </citation>
    <scope>IDENTIFICATION</scope>
</reference>
<dbReference type="Ensembl" id="ENSAOWT00000011486.1">
    <property type="protein sequence ID" value="ENSAOWP00000010116.1"/>
    <property type="gene ID" value="ENSAOWG00000006960.1"/>
</dbReference>
<feature type="transmembrane region" description="Helical" evidence="6">
    <location>
        <begin position="168"/>
        <end position="188"/>
    </location>
</feature>
<evidence type="ECO:0000256" key="5">
    <source>
        <dbReference type="ARBA" id="ARBA00023180"/>
    </source>
</evidence>
<feature type="chain" id="PRO_5034036371" evidence="7">
    <location>
        <begin position="20"/>
        <end position="443"/>
    </location>
</feature>
<dbReference type="InterPro" id="IPR053880">
    <property type="entry name" value="GPR180-like_N"/>
</dbReference>
<evidence type="ECO:0000313" key="10">
    <source>
        <dbReference type="Ensembl" id="ENSAOWP00000010116.1"/>
    </source>
</evidence>
<dbReference type="PANTHER" id="PTHR23252">
    <property type="entry name" value="INTIMAL THICKNESS RECEPTOR-RELATED"/>
    <property type="match status" value="1"/>
</dbReference>
<feature type="domain" description="GPR180/TMEM145 transmembrane" evidence="8">
    <location>
        <begin position="172"/>
        <end position="383"/>
    </location>
</feature>
<evidence type="ECO:0000256" key="4">
    <source>
        <dbReference type="ARBA" id="ARBA00023136"/>
    </source>
</evidence>
<organism evidence="10 11">
    <name type="scientific">Apteryx owenii</name>
    <name type="common">Little spotted kiwi</name>
    <dbReference type="NCBI Taxonomy" id="8824"/>
    <lineage>
        <taxon>Eukaryota</taxon>
        <taxon>Metazoa</taxon>
        <taxon>Chordata</taxon>
        <taxon>Craniata</taxon>
        <taxon>Vertebrata</taxon>
        <taxon>Euteleostomi</taxon>
        <taxon>Archelosauria</taxon>
        <taxon>Archosauria</taxon>
        <taxon>Dinosauria</taxon>
        <taxon>Saurischia</taxon>
        <taxon>Theropoda</taxon>
        <taxon>Coelurosauria</taxon>
        <taxon>Aves</taxon>
        <taxon>Palaeognathae</taxon>
        <taxon>Apterygiformes</taxon>
        <taxon>Apterygidae</taxon>
        <taxon>Apteryx</taxon>
    </lineage>
</organism>
<dbReference type="Pfam" id="PF10192">
    <property type="entry name" value="GPR180-TMEM145_TM"/>
    <property type="match status" value="1"/>
</dbReference>
<feature type="signal peptide" evidence="7">
    <location>
        <begin position="1"/>
        <end position="19"/>
    </location>
</feature>
<dbReference type="AlphaFoldDB" id="A0A8B9S7G9"/>
<dbReference type="InterPro" id="IPR047831">
    <property type="entry name" value="GPR180/TMEM145"/>
</dbReference>
<dbReference type="InterPro" id="IPR019336">
    <property type="entry name" value="GPR180/TMEM145_TM"/>
</dbReference>
<feature type="transmembrane region" description="Helical" evidence="6">
    <location>
        <begin position="244"/>
        <end position="264"/>
    </location>
</feature>
<protein>
    <submittedName>
        <fullName evidence="10">G protein-coupled receptor 180</fullName>
    </submittedName>
</protein>
<dbReference type="Proteomes" id="UP000694424">
    <property type="component" value="Unplaced"/>
</dbReference>
<evidence type="ECO:0000256" key="7">
    <source>
        <dbReference type="SAM" id="SignalP"/>
    </source>
</evidence>